<organism evidence="1 2">
    <name type="scientific">Burkholderia ubonensis</name>
    <dbReference type="NCBI Taxonomy" id="101571"/>
    <lineage>
        <taxon>Bacteria</taxon>
        <taxon>Pseudomonadati</taxon>
        <taxon>Pseudomonadota</taxon>
        <taxon>Betaproteobacteria</taxon>
        <taxon>Burkholderiales</taxon>
        <taxon>Burkholderiaceae</taxon>
        <taxon>Burkholderia</taxon>
        <taxon>Burkholderia cepacia complex</taxon>
    </lineage>
</organism>
<gene>
    <name evidence="1" type="ORF">WL29_21275</name>
</gene>
<dbReference type="Proteomes" id="UP000060630">
    <property type="component" value="Unassembled WGS sequence"/>
</dbReference>
<name>A0A106QCE2_9BURK</name>
<comment type="caution">
    <text evidence="1">The sequence shown here is derived from an EMBL/GenBank/DDBJ whole genome shotgun (WGS) entry which is preliminary data.</text>
</comment>
<dbReference type="EMBL" id="LPHD01000049">
    <property type="protein sequence ID" value="KWA83900.1"/>
    <property type="molecule type" value="Genomic_DNA"/>
</dbReference>
<accession>A0A106QCE2</accession>
<reference evidence="1 2" key="1">
    <citation type="submission" date="2015-11" db="EMBL/GenBank/DDBJ databases">
        <title>Expanding the genomic diversity of Burkholderia species for the development of highly accurate diagnostics.</title>
        <authorList>
            <person name="Sahl J."/>
            <person name="Keim P."/>
            <person name="Wagner D."/>
        </authorList>
    </citation>
    <scope>NUCLEOTIDE SEQUENCE [LARGE SCALE GENOMIC DNA]</scope>
    <source>
        <strain evidence="1 2">MSMB2087WGS</strain>
    </source>
</reference>
<dbReference type="RefSeq" id="WP_060192178.1">
    <property type="nucleotide sequence ID" value="NZ_LPHD01000049.1"/>
</dbReference>
<sequence>MGFPNRAGDHPDTDAILEAELRAAGIPLATDGHNISATLRAILRQSSGEVKTSVIGYMHGWEFKRAWYYWICSGPGIELDAAERLHATHGHTVRVGGGVGDPPGEWSKGLAINCYHVDDPAGLKALADTIKGLVARYQTRGANTASAQN</sequence>
<evidence type="ECO:0000313" key="1">
    <source>
        <dbReference type="EMBL" id="KWA83900.1"/>
    </source>
</evidence>
<proteinExistence type="predicted"/>
<dbReference type="AlphaFoldDB" id="A0A106QCE2"/>
<evidence type="ECO:0000313" key="2">
    <source>
        <dbReference type="Proteomes" id="UP000060630"/>
    </source>
</evidence>
<protein>
    <submittedName>
        <fullName evidence="1">Uncharacterized protein</fullName>
    </submittedName>
</protein>